<dbReference type="Proteomes" id="UP000198538">
    <property type="component" value="Unassembled WGS sequence"/>
</dbReference>
<feature type="domain" description="HTH tetR-type" evidence="3">
    <location>
        <begin position="4"/>
        <end position="64"/>
    </location>
</feature>
<keyword evidence="5" id="KW-1185">Reference proteome</keyword>
<protein>
    <submittedName>
        <fullName evidence="4">Transcriptional regulator, TetR family</fullName>
    </submittedName>
</protein>
<keyword evidence="1 2" id="KW-0238">DNA-binding</keyword>
<dbReference type="PANTHER" id="PTHR30328:SF54">
    <property type="entry name" value="HTH-TYPE TRANSCRIPTIONAL REPRESSOR SCO4008"/>
    <property type="match status" value="1"/>
</dbReference>
<dbReference type="Pfam" id="PF00440">
    <property type="entry name" value="TetR_N"/>
    <property type="match status" value="1"/>
</dbReference>
<dbReference type="InterPro" id="IPR009057">
    <property type="entry name" value="Homeodomain-like_sf"/>
</dbReference>
<evidence type="ECO:0000256" key="2">
    <source>
        <dbReference type="PROSITE-ProRule" id="PRU00335"/>
    </source>
</evidence>
<dbReference type="InterPro" id="IPR050109">
    <property type="entry name" value="HTH-type_TetR-like_transc_reg"/>
</dbReference>
<dbReference type="STRING" id="582692.SAMN05720606_12013"/>
<evidence type="ECO:0000256" key="1">
    <source>
        <dbReference type="ARBA" id="ARBA00023125"/>
    </source>
</evidence>
<dbReference type="GO" id="GO:0003677">
    <property type="term" value="F:DNA binding"/>
    <property type="evidence" value="ECO:0007669"/>
    <property type="project" value="UniProtKB-UniRule"/>
</dbReference>
<accession>A0A1G5L605</accession>
<sequence>MKRLENSQKLLTKIIPVLRAKSISSLRMDDIAKHMDISKATLYKYFSSKEEIIQNVLNVYIEEIHDSRATMDDDTISYERRFQIAYEHAMTHVLYLPEFFWNEVKKLYPELYEGIASALQHHSEQLCSFFEKGMAQGTFNRISPVLYMIQDEAVIRTIAEPSFSIMHDMTIRQGLFDFYILKKHQLLSPSRIENLDDQPVKAYINELIQQLSRTM</sequence>
<dbReference type="PANTHER" id="PTHR30328">
    <property type="entry name" value="TRANSCRIPTIONAL REPRESSOR"/>
    <property type="match status" value="1"/>
</dbReference>
<proteinExistence type="predicted"/>
<evidence type="ECO:0000259" key="3">
    <source>
        <dbReference type="PROSITE" id="PS50977"/>
    </source>
</evidence>
<dbReference type="InterPro" id="IPR001647">
    <property type="entry name" value="HTH_TetR"/>
</dbReference>
<dbReference type="SUPFAM" id="SSF46689">
    <property type="entry name" value="Homeodomain-like"/>
    <property type="match status" value="1"/>
</dbReference>
<evidence type="ECO:0000313" key="4">
    <source>
        <dbReference type="EMBL" id="SCZ07881.1"/>
    </source>
</evidence>
<gene>
    <name evidence="4" type="ORF">SAMN05720606_12013</name>
</gene>
<dbReference type="EMBL" id="FMVM01000020">
    <property type="protein sequence ID" value="SCZ07881.1"/>
    <property type="molecule type" value="Genomic_DNA"/>
</dbReference>
<dbReference type="PROSITE" id="PS50977">
    <property type="entry name" value="HTH_TETR_2"/>
    <property type="match status" value="1"/>
</dbReference>
<dbReference type="Gene3D" id="1.10.357.10">
    <property type="entry name" value="Tetracycline Repressor, domain 2"/>
    <property type="match status" value="1"/>
</dbReference>
<reference evidence="5" key="1">
    <citation type="submission" date="2016-10" db="EMBL/GenBank/DDBJ databases">
        <authorList>
            <person name="Varghese N."/>
            <person name="Submissions S."/>
        </authorList>
    </citation>
    <scope>NUCLEOTIDE SEQUENCE [LARGE SCALE GENOMIC DNA]</scope>
    <source>
        <strain evidence="5">BL9</strain>
    </source>
</reference>
<dbReference type="GO" id="GO:0006355">
    <property type="term" value="P:regulation of DNA-templated transcription"/>
    <property type="evidence" value="ECO:0007669"/>
    <property type="project" value="UniProtKB-ARBA"/>
</dbReference>
<dbReference type="AlphaFoldDB" id="A0A1G5L605"/>
<organism evidence="4 5">
    <name type="scientific">Paenibacillus polysaccharolyticus</name>
    <dbReference type="NCBI Taxonomy" id="582692"/>
    <lineage>
        <taxon>Bacteria</taxon>
        <taxon>Bacillati</taxon>
        <taxon>Bacillota</taxon>
        <taxon>Bacilli</taxon>
        <taxon>Bacillales</taxon>
        <taxon>Paenibacillaceae</taxon>
        <taxon>Paenibacillus</taxon>
    </lineage>
</organism>
<name>A0A1G5L605_9BACL</name>
<dbReference type="RefSeq" id="WP_090924206.1">
    <property type="nucleotide sequence ID" value="NZ_FMVM01000020.1"/>
</dbReference>
<evidence type="ECO:0000313" key="5">
    <source>
        <dbReference type="Proteomes" id="UP000198538"/>
    </source>
</evidence>
<feature type="DNA-binding region" description="H-T-H motif" evidence="2">
    <location>
        <begin position="27"/>
        <end position="46"/>
    </location>
</feature>